<reference evidence="2 3" key="1">
    <citation type="submission" date="2016-10" db="EMBL/GenBank/DDBJ databases">
        <title>Paenibacillus species isolates.</title>
        <authorList>
            <person name="Beno S.M."/>
        </authorList>
    </citation>
    <scope>NUCLEOTIDE SEQUENCE [LARGE SCALE GENOMIC DNA]</scope>
    <source>
        <strain evidence="2 3">FSL H7-0744</strain>
    </source>
</reference>
<keyword evidence="1" id="KW-1133">Transmembrane helix</keyword>
<proteinExistence type="predicted"/>
<sequence length="75" mass="8792">MHGHFTLHLKTVIIVGYILPILHLTSSWLSLNKRKEFSEPPGVSTNLKMKLVFGEAYQEYIINEEVNNLYRNNKY</sequence>
<evidence type="ECO:0000313" key="2">
    <source>
        <dbReference type="EMBL" id="OMD45921.1"/>
    </source>
</evidence>
<dbReference type="Proteomes" id="UP000187412">
    <property type="component" value="Unassembled WGS sequence"/>
</dbReference>
<gene>
    <name evidence="2" type="ORF">BSK56_18320</name>
</gene>
<keyword evidence="1" id="KW-0472">Membrane</keyword>
<accession>A0ABX3H7C8</accession>
<keyword evidence="3" id="KW-1185">Reference proteome</keyword>
<organism evidence="2 3">
    <name type="scientific">Paenibacillus borealis</name>
    <dbReference type="NCBI Taxonomy" id="160799"/>
    <lineage>
        <taxon>Bacteria</taxon>
        <taxon>Bacillati</taxon>
        <taxon>Bacillota</taxon>
        <taxon>Bacilli</taxon>
        <taxon>Bacillales</taxon>
        <taxon>Paenibacillaceae</taxon>
        <taxon>Paenibacillus</taxon>
    </lineage>
</organism>
<evidence type="ECO:0000313" key="3">
    <source>
        <dbReference type="Proteomes" id="UP000187412"/>
    </source>
</evidence>
<keyword evidence="1" id="KW-0812">Transmembrane</keyword>
<comment type="caution">
    <text evidence="2">The sequence shown here is derived from an EMBL/GenBank/DDBJ whole genome shotgun (WGS) entry which is preliminary data.</text>
</comment>
<name>A0ABX3H7C8_PAEBO</name>
<protein>
    <submittedName>
        <fullName evidence="2">Uncharacterized protein</fullName>
    </submittedName>
</protein>
<evidence type="ECO:0000256" key="1">
    <source>
        <dbReference type="SAM" id="Phobius"/>
    </source>
</evidence>
<feature type="transmembrane region" description="Helical" evidence="1">
    <location>
        <begin position="12"/>
        <end position="31"/>
    </location>
</feature>
<dbReference type="EMBL" id="MPTB01000023">
    <property type="protein sequence ID" value="OMD45921.1"/>
    <property type="molecule type" value="Genomic_DNA"/>
</dbReference>